<sequence length="315" mass="33878">MLAAILTITSPAEAVTVPSTTTSYYVTTTDSRPYATAGCNQGTADKNRAGTQNRIVVLDFGTPSLSGSTYGVDLPGAAGFASRAQIQDDAYQFAYNYWSCTGSDTASHLTLVLGENNEGSQVVTNATQQGRAWSNFVSQVRAASGAAAAQVDIQGGYDMEVGWNNAGPSLALLDGYFSINSNFNYDHGDAAGCPTDGRADCVTREGYVWSIEDRYQAAWGRSRSYSIPQIYNSSMAAEWGNMSRYGAHAHSTSTSAIYFSGVMDQYQACVDESDPCIGTNYTASQAYTALWNQLQLEADTAMTPRWGAEIRWNHP</sequence>
<protein>
    <submittedName>
        <fullName evidence="1">Uncharacterized protein</fullName>
    </submittedName>
</protein>
<reference evidence="1" key="1">
    <citation type="journal article" date="2018" name="Int. J. Syst. Evol. Microbiol.">
        <title>Jatrophihabitans telluris sp. nov., isolated from sediment soil of lava forest wetlands and the emended description of the genus Jatrophihabitans.</title>
        <authorList>
            <person name="Lee K.C."/>
            <person name="Suh M.K."/>
            <person name="Eom M.K."/>
            <person name="Kim K.K."/>
            <person name="Kim J.S."/>
            <person name="Kim D.S."/>
            <person name="Ko S.H."/>
            <person name="Shin Y.K."/>
            <person name="Lee J.S."/>
        </authorList>
    </citation>
    <scope>NUCLEOTIDE SEQUENCE</scope>
    <source>
        <strain evidence="1">N237</strain>
    </source>
</reference>
<dbReference type="RefSeq" id="WP_249772421.1">
    <property type="nucleotide sequence ID" value="NZ_CP097332.1"/>
</dbReference>
<reference evidence="1" key="2">
    <citation type="submission" date="2022-05" db="EMBL/GenBank/DDBJ databases">
        <authorList>
            <person name="Kim J.-S."/>
            <person name="Lee K."/>
            <person name="Suh M."/>
            <person name="Eom M."/>
            <person name="Kim J.-S."/>
            <person name="Kim D.-S."/>
            <person name="Ko S.-H."/>
            <person name="Shin Y."/>
            <person name="Lee J.-S."/>
        </authorList>
    </citation>
    <scope>NUCLEOTIDE SEQUENCE</scope>
    <source>
        <strain evidence="1">N237</strain>
    </source>
</reference>
<name>A0ABY4R0M8_9ACTN</name>
<accession>A0ABY4R0M8</accession>
<dbReference type="Proteomes" id="UP001056336">
    <property type="component" value="Chromosome"/>
</dbReference>
<keyword evidence="2" id="KW-1185">Reference proteome</keyword>
<dbReference type="EMBL" id="CP097332">
    <property type="protein sequence ID" value="UQX88710.1"/>
    <property type="molecule type" value="Genomic_DNA"/>
</dbReference>
<gene>
    <name evidence="1" type="ORF">M6D93_01600</name>
</gene>
<evidence type="ECO:0000313" key="2">
    <source>
        <dbReference type="Proteomes" id="UP001056336"/>
    </source>
</evidence>
<organism evidence="1 2">
    <name type="scientific">Jatrophihabitans telluris</name>
    <dbReference type="NCBI Taxonomy" id="2038343"/>
    <lineage>
        <taxon>Bacteria</taxon>
        <taxon>Bacillati</taxon>
        <taxon>Actinomycetota</taxon>
        <taxon>Actinomycetes</taxon>
        <taxon>Jatrophihabitantales</taxon>
        <taxon>Jatrophihabitantaceae</taxon>
        <taxon>Jatrophihabitans</taxon>
    </lineage>
</organism>
<proteinExistence type="predicted"/>
<evidence type="ECO:0000313" key="1">
    <source>
        <dbReference type="EMBL" id="UQX88710.1"/>
    </source>
</evidence>